<dbReference type="Gene3D" id="3.90.70.10">
    <property type="entry name" value="Cysteine proteinases"/>
    <property type="match status" value="1"/>
</dbReference>
<evidence type="ECO:0000313" key="3">
    <source>
        <dbReference type="Proteomes" id="UP000703661"/>
    </source>
</evidence>
<dbReference type="GO" id="GO:0016579">
    <property type="term" value="P:protein deubiquitination"/>
    <property type="evidence" value="ECO:0007669"/>
    <property type="project" value="InterPro"/>
</dbReference>
<dbReference type="Pfam" id="PF00443">
    <property type="entry name" value="UCH"/>
    <property type="match status" value="1"/>
</dbReference>
<evidence type="ECO:0000259" key="1">
    <source>
        <dbReference type="PROSITE" id="PS50235"/>
    </source>
</evidence>
<dbReference type="InterPro" id="IPR028889">
    <property type="entry name" value="USP"/>
</dbReference>
<evidence type="ECO:0000313" key="2">
    <source>
        <dbReference type="EMBL" id="KAG0001717.1"/>
    </source>
</evidence>
<dbReference type="GO" id="GO:0005829">
    <property type="term" value="C:cytosol"/>
    <property type="evidence" value="ECO:0007669"/>
    <property type="project" value="TreeGrafter"/>
</dbReference>
<protein>
    <submittedName>
        <fullName evidence="2">Ubiquitin carboxyl-terminal hydrolase 35</fullName>
    </submittedName>
</protein>
<reference evidence="2" key="1">
    <citation type="journal article" date="2020" name="Fungal Divers.">
        <title>Resolving the Mortierellaceae phylogeny through synthesis of multi-gene phylogenetics and phylogenomics.</title>
        <authorList>
            <person name="Vandepol N."/>
            <person name="Liber J."/>
            <person name="Desiro A."/>
            <person name="Na H."/>
            <person name="Kennedy M."/>
            <person name="Barry K."/>
            <person name="Grigoriev I.V."/>
            <person name="Miller A.N."/>
            <person name="O'Donnell K."/>
            <person name="Stajich J.E."/>
            <person name="Bonito G."/>
        </authorList>
    </citation>
    <scope>NUCLEOTIDE SEQUENCE</scope>
    <source>
        <strain evidence="2">NRRL 2769</strain>
    </source>
</reference>
<dbReference type="GO" id="GO:0005634">
    <property type="term" value="C:nucleus"/>
    <property type="evidence" value="ECO:0007669"/>
    <property type="project" value="TreeGrafter"/>
</dbReference>
<dbReference type="AlphaFoldDB" id="A0A9P6MHR3"/>
<dbReference type="EMBL" id="JAAAID010003012">
    <property type="protein sequence ID" value="KAG0001717.1"/>
    <property type="molecule type" value="Genomic_DNA"/>
</dbReference>
<dbReference type="SUPFAM" id="SSF54001">
    <property type="entry name" value="Cysteine proteinases"/>
    <property type="match status" value="1"/>
</dbReference>
<dbReference type="PANTHER" id="PTHR24006">
    <property type="entry name" value="UBIQUITIN CARBOXYL-TERMINAL HYDROLASE"/>
    <property type="match status" value="1"/>
</dbReference>
<dbReference type="InterPro" id="IPR038765">
    <property type="entry name" value="Papain-like_cys_pep_sf"/>
</dbReference>
<dbReference type="InterPro" id="IPR001394">
    <property type="entry name" value="Peptidase_C19_UCH"/>
</dbReference>
<feature type="non-terminal residue" evidence="2">
    <location>
        <position position="298"/>
    </location>
</feature>
<feature type="non-terminal residue" evidence="2">
    <location>
        <position position="1"/>
    </location>
</feature>
<proteinExistence type="predicted"/>
<feature type="domain" description="USP" evidence="1">
    <location>
        <begin position="120"/>
        <end position="298"/>
    </location>
</feature>
<keyword evidence="3" id="KW-1185">Reference proteome</keyword>
<dbReference type="Proteomes" id="UP000703661">
    <property type="component" value="Unassembled WGS sequence"/>
</dbReference>
<dbReference type="InterPro" id="IPR050164">
    <property type="entry name" value="Peptidase_C19"/>
</dbReference>
<dbReference type="GO" id="GO:0004843">
    <property type="term" value="F:cysteine-type deubiquitinase activity"/>
    <property type="evidence" value="ECO:0007669"/>
    <property type="project" value="InterPro"/>
</dbReference>
<sequence length="298" mass="33236">SALTEEDKQNITQDMKTLQKFAEKCCISANPPLEHAVQEDNAFATEVCNLAQILVIHFGDSDDVGTKVQKARTFLDLPVVTRPEALRTMNEFSWKKSLHIQNTSAGFRRKPAFTQPLGKVGLVNLGNSCFMNSALRALFCSTDFKQAILNDTSKVDSSKIMTTRLRETFSGLATPRLSIIKPSTLYKALPDWLNDGHQQDAAEFTKILFSRLEDEDPISKKALASFHGVVVNQIKCNACGTVSSNKEDFYDLTIPLPRSESADLQSIVDIFPSTEELNEENNNKYFCDNCKSLQAAKR</sequence>
<comment type="caution">
    <text evidence="2">The sequence shown here is derived from an EMBL/GenBank/DDBJ whole genome shotgun (WGS) entry which is preliminary data.</text>
</comment>
<dbReference type="PROSITE" id="PS50235">
    <property type="entry name" value="USP_3"/>
    <property type="match status" value="1"/>
</dbReference>
<accession>A0A9P6MHR3</accession>
<gene>
    <name evidence="2" type="primary">USP35</name>
    <name evidence="2" type="ORF">BGZ80_006133</name>
</gene>
<organism evidence="2 3">
    <name type="scientific">Entomortierella chlamydospora</name>
    <dbReference type="NCBI Taxonomy" id="101097"/>
    <lineage>
        <taxon>Eukaryota</taxon>
        <taxon>Fungi</taxon>
        <taxon>Fungi incertae sedis</taxon>
        <taxon>Mucoromycota</taxon>
        <taxon>Mortierellomycotina</taxon>
        <taxon>Mortierellomycetes</taxon>
        <taxon>Mortierellales</taxon>
        <taxon>Mortierellaceae</taxon>
        <taxon>Entomortierella</taxon>
    </lineage>
</organism>
<keyword evidence="2" id="KW-0378">Hydrolase</keyword>
<name>A0A9P6MHR3_9FUNG</name>